<keyword evidence="9 15" id="KW-0479">Metal-binding</keyword>
<dbReference type="HOGENOM" id="CLU_041630_0_0_2"/>
<comment type="similarity">
    <text evidence="4 15">Belongs to the FBP aldolase/phosphatase family.</text>
</comment>
<keyword evidence="8 15" id="KW-0312">Gluconeogenesis</keyword>
<dbReference type="GO" id="GO:0004332">
    <property type="term" value="F:fructose-bisphosphate aldolase activity"/>
    <property type="evidence" value="ECO:0007669"/>
    <property type="project" value="UniProtKB-UniRule"/>
</dbReference>
<evidence type="ECO:0000256" key="1">
    <source>
        <dbReference type="ARBA" id="ARBA00001273"/>
    </source>
</evidence>
<dbReference type="GeneID" id="8739942"/>
<evidence type="ECO:0000256" key="6">
    <source>
        <dbReference type="ARBA" id="ARBA00013093"/>
    </source>
</evidence>
<feature type="binding site" description="in other chain" evidence="15">
    <location>
        <position position="92"/>
    </location>
    <ligand>
        <name>beta-D-fructose 1,6-bisphosphate</name>
        <dbReference type="ChEBI" id="CHEBI:32966"/>
        <note>ligand shared between dimeric partners</note>
    </ligand>
</feature>
<feature type="binding site" evidence="15">
    <location>
        <position position="13"/>
    </location>
    <ligand>
        <name>Mg(2+)</name>
        <dbReference type="ChEBI" id="CHEBI:18420"/>
        <label>1</label>
    </ligand>
</feature>
<feature type="binding site" evidence="15">
    <location>
        <position position="238"/>
    </location>
    <ligand>
        <name>Mg(2+)</name>
        <dbReference type="ChEBI" id="CHEBI:18420"/>
        <label>3</label>
    </ligand>
</feature>
<organism evidence="16 17">
    <name type="scientific">Archaeoglobus profundus (strain DSM 5631 / JCM 9629 / NBRC 100127 / Av18)</name>
    <dbReference type="NCBI Taxonomy" id="572546"/>
    <lineage>
        <taxon>Archaea</taxon>
        <taxon>Methanobacteriati</taxon>
        <taxon>Methanobacteriota</taxon>
        <taxon>Archaeoglobi</taxon>
        <taxon>Archaeoglobales</taxon>
        <taxon>Archaeoglobaceae</taxon>
        <taxon>Archaeoglobus</taxon>
    </lineage>
</organism>
<dbReference type="STRING" id="572546.Arcpr_1256"/>
<keyword evidence="13 15" id="KW-0704">Schiff base</keyword>
<feature type="binding site" evidence="15">
    <location>
        <position position="293"/>
    </location>
    <ligand>
        <name>dihydroxyacetone phosphate</name>
        <dbReference type="ChEBI" id="CHEBI:57642"/>
    </ligand>
</feature>
<dbReference type="EC" id="3.1.3.11" evidence="6 15"/>
<sequence length="371" mass="41442">MSEKITVSVIKADIGSVAGHSTVPDEIKALAEKKLNEAKEKGIIIDFRVFNAGDDLELVMTHRKGVDSEEIHGLAWETFKACAEKAKELKLYAAGQDLLKEAFSGNVRGLGPGVAEMEFTERPAEPIIVFMMDKTEPGAFNLPIFRMFADPFNTAGLVIDPSMHQGFRFEVWDIKEHKRVMLSTPEEMYDLLALIGSKGRYVIKRVYPKEGGKLPADEPVAVVSTEKLFEIAGEYVGKDDPVAIVRAQSGLPAVGEVLEAFAFPHLVSGWMRGSHNGPLMPVPFRYSKCTRFDGPPRVIAAGFQLCNGKLIGPVDMFDDPAFDYTRQKAMEICDYIRRHGPFEPHRLPHEEMEYTTLPKVLKKLEARFEKI</sequence>
<feature type="active site" description="Proton acceptor; for FBP phosphatase activity" evidence="15">
    <location>
        <position position="13"/>
    </location>
</feature>
<dbReference type="UniPathway" id="UPA00138"/>
<evidence type="ECO:0000256" key="11">
    <source>
        <dbReference type="ARBA" id="ARBA00022842"/>
    </source>
</evidence>
<dbReference type="KEGG" id="apo:Arcpr_1256"/>
<dbReference type="GO" id="GO:0042132">
    <property type="term" value="F:fructose 1,6-bisphosphate 1-phosphatase activity"/>
    <property type="evidence" value="ECO:0007669"/>
    <property type="project" value="UniProtKB-UniRule"/>
</dbReference>
<dbReference type="EC" id="4.1.2.13" evidence="15"/>
<feature type="binding site" evidence="15">
    <location>
        <position position="239"/>
    </location>
    <ligand>
        <name>Mg(2+)</name>
        <dbReference type="ChEBI" id="CHEBI:18420"/>
        <label>3</label>
    </ligand>
</feature>
<dbReference type="PaxDb" id="572546-Arcpr_1256"/>
<dbReference type="RefSeq" id="WP_012940644.1">
    <property type="nucleotide sequence ID" value="NC_013741.1"/>
</dbReference>
<dbReference type="Pfam" id="PF01950">
    <property type="entry name" value="FBPase_3"/>
    <property type="match status" value="1"/>
</dbReference>
<feature type="binding site" evidence="15">
    <location>
        <position position="134"/>
    </location>
    <ligand>
        <name>dihydroxyacetone phosphate</name>
        <dbReference type="ChEBI" id="CHEBI:57642"/>
    </ligand>
</feature>
<dbReference type="EMBL" id="CP001857">
    <property type="protein sequence ID" value="ADB58308.1"/>
    <property type="molecule type" value="Genomic_DNA"/>
</dbReference>
<dbReference type="PIRSF" id="PIRSF015647">
    <property type="entry name" value="FBPtase_archl"/>
    <property type="match status" value="1"/>
</dbReference>
<evidence type="ECO:0000313" key="16">
    <source>
        <dbReference type="EMBL" id="ADB58308.1"/>
    </source>
</evidence>
<feature type="binding site" evidence="15">
    <location>
        <position position="272"/>
    </location>
    <ligand>
        <name>dihydroxyacetone phosphate</name>
        <dbReference type="ChEBI" id="CHEBI:57642"/>
    </ligand>
</feature>
<feature type="binding site" description="in other chain" evidence="15">
    <location>
        <begin position="105"/>
        <end position="106"/>
    </location>
    <ligand>
        <name>beta-D-fructose 1,6-bisphosphate</name>
        <dbReference type="ChEBI" id="CHEBI:32966"/>
        <note>ligand shared between dimeric partners</note>
    </ligand>
</feature>
<feature type="binding site" evidence="15">
    <location>
        <position position="54"/>
    </location>
    <ligand>
        <name>Mg(2+)</name>
        <dbReference type="ChEBI" id="CHEBI:18420"/>
        <label>2</label>
    </ligand>
</feature>
<feature type="binding site" evidence="15">
    <location>
        <position position="240"/>
    </location>
    <ligand>
        <name>Mg(2+)</name>
        <dbReference type="ChEBI" id="CHEBI:18420"/>
        <label>2</label>
    </ligand>
</feature>
<keyword evidence="14 15" id="KW-0119">Carbohydrate metabolism</keyword>
<dbReference type="GO" id="GO:0006094">
    <property type="term" value="P:gluconeogenesis"/>
    <property type="evidence" value="ECO:0007669"/>
    <property type="project" value="UniProtKB-UniRule"/>
</dbReference>
<keyword evidence="10 15" id="KW-0378">Hydrolase</keyword>
<evidence type="ECO:0000256" key="4">
    <source>
        <dbReference type="ARBA" id="ARBA00010693"/>
    </source>
</evidence>
<evidence type="ECO:0000256" key="10">
    <source>
        <dbReference type="ARBA" id="ARBA00022801"/>
    </source>
</evidence>
<evidence type="ECO:0000256" key="2">
    <source>
        <dbReference type="ARBA" id="ARBA00001946"/>
    </source>
</evidence>
<comment type="catalytic activity">
    <reaction evidence="1 15">
        <text>beta-D-fructose 1,6-bisphosphate + H2O = beta-D-fructose 6-phosphate + phosphate</text>
        <dbReference type="Rhea" id="RHEA:11064"/>
        <dbReference type="ChEBI" id="CHEBI:15377"/>
        <dbReference type="ChEBI" id="CHEBI:32966"/>
        <dbReference type="ChEBI" id="CHEBI:43474"/>
        <dbReference type="ChEBI" id="CHEBI:57634"/>
        <dbReference type="EC" id="3.1.3.11"/>
    </reaction>
</comment>
<feature type="binding site" evidence="15">
    <location>
        <position position="55"/>
    </location>
    <ligand>
        <name>Mg(2+)</name>
        <dbReference type="ChEBI" id="CHEBI:18420"/>
        <label>2</label>
    </ligand>
</feature>
<feature type="binding site" evidence="15">
    <location>
        <begin position="248"/>
        <end position="249"/>
    </location>
    <ligand>
        <name>beta-D-fructose 1,6-bisphosphate</name>
        <dbReference type="ChEBI" id="CHEBI:32966"/>
        <note>ligand shared between dimeric partners</note>
    </ligand>
</feature>
<feature type="binding site" evidence="15">
    <location>
        <position position="239"/>
    </location>
    <ligand>
        <name>Mg(2+)</name>
        <dbReference type="ChEBI" id="CHEBI:18420"/>
        <label>4</label>
    </ligand>
</feature>
<evidence type="ECO:0000256" key="3">
    <source>
        <dbReference type="ARBA" id="ARBA00004742"/>
    </source>
</evidence>
<dbReference type="PANTHER" id="PTHR38341:SF1">
    <property type="entry name" value="FRUCTOSE-1,6-BISPHOSPHATE ALDOLASE_PHOSPHATASE"/>
    <property type="match status" value="1"/>
</dbReference>
<evidence type="ECO:0000256" key="13">
    <source>
        <dbReference type="ARBA" id="ARBA00023270"/>
    </source>
</evidence>
<dbReference type="eggNOG" id="arCOG04180">
    <property type="taxonomic scope" value="Archaea"/>
</dbReference>
<name>D2RDW4_ARCPA</name>
<dbReference type="SUPFAM" id="SSF111249">
    <property type="entry name" value="Sulfolobus fructose-1,6-bisphosphatase-like"/>
    <property type="match status" value="1"/>
</dbReference>
<feature type="binding site" evidence="15">
    <location>
        <position position="54"/>
    </location>
    <ligand>
        <name>Mg(2+)</name>
        <dbReference type="ChEBI" id="CHEBI:18420"/>
        <label>1</label>
    </ligand>
</feature>
<comment type="cofactor">
    <cofactor evidence="2 15">
        <name>Mg(2+)</name>
        <dbReference type="ChEBI" id="CHEBI:18420"/>
    </cofactor>
</comment>
<feature type="binding site" description="in other chain" evidence="15">
    <location>
        <position position="20"/>
    </location>
    <ligand>
        <name>beta-D-fructose 1,6-bisphosphate</name>
        <dbReference type="ChEBI" id="CHEBI:32966"/>
        <note>ligand shared between dimeric partners</note>
    </ligand>
</feature>
<comment type="pathway">
    <text evidence="3 15">Carbohydrate biosynthesis; gluconeogenesis.</text>
</comment>
<keyword evidence="12 15" id="KW-0456">Lyase</keyword>
<evidence type="ECO:0000256" key="8">
    <source>
        <dbReference type="ARBA" id="ARBA00022432"/>
    </source>
</evidence>
<feature type="active site" description="Proton donor/acceptor; for FBP aldolase activity" evidence="15">
    <location>
        <position position="235"/>
    </location>
</feature>
<keyword evidence="11 15" id="KW-0460">Magnesium</keyword>
<dbReference type="InterPro" id="IPR002803">
    <property type="entry name" value="FBPase_V"/>
</dbReference>
<comment type="function">
    <text evidence="15">Catalyzes two subsequent steps in gluconeogenesis: the aldol condensation of dihydroxyacetone phosphate (DHAP) and glyceraldehyde-3-phosphate (GA3P) to fructose-1,6-bisphosphate (FBP), and the dephosphorylation of FBP to fructose-6-phosphate (F6P).</text>
</comment>
<protein>
    <recommendedName>
        <fullName evidence="7 15">Fructose-1,6-bisphosphate aldolase/phosphatase</fullName>
        <shortName evidence="15">FBP A/P</shortName>
        <shortName evidence="15">FBP aldolase/phosphatase</shortName>
        <ecNumber evidence="6 15">3.1.3.11</ecNumber>
        <ecNumber evidence="15">4.1.2.13</ecNumber>
    </recommendedName>
</protein>
<evidence type="ECO:0000256" key="9">
    <source>
        <dbReference type="ARBA" id="ARBA00022723"/>
    </source>
</evidence>
<evidence type="ECO:0000256" key="15">
    <source>
        <dbReference type="HAMAP-Rule" id="MF_02067"/>
    </source>
</evidence>
<feature type="binding site" evidence="15">
    <location>
        <position position="240"/>
    </location>
    <ligand>
        <name>Mg(2+)</name>
        <dbReference type="ChEBI" id="CHEBI:18420"/>
        <label>3</label>
    </ligand>
</feature>
<keyword evidence="17" id="KW-1185">Reference proteome</keyword>
<dbReference type="GO" id="GO:0000287">
    <property type="term" value="F:magnesium ion binding"/>
    <property type="evidence" value="ECO:0007669"/>
    <property type="project" value="UniProtKB-UniRule"/>
</dbReference>
<reference evidence="16 17" key="1">
    <citation type="journal article" date="2010" name="Stand. Genomic Sci.">
        <title>Complete genome sequence of Archaeoglobus profundus type strain (AV18).</title>
        <authorList>
            <person name="von Jan M."/>
            <person name="Lapidus A."/>
            <person name="Del Rio T.G."/>
            <person name="Copeland A."/>
            <person name="Tice H."/>
            <person name="Cheng J.F."/>
            <person name="Lucas S."/>
            <person name="Chen F."/>
            <person name="Nolan M."/>
            <person name="Goodwin L."/>
            <person name="Han C."/>
            <person name="Pitluck S."/>
            <person name="Liolios K."/>
            <person name="Ivanova N."/>
            <person name="Mavromatis K."/>
            <person name="Ovchinnikova G."/>
            <person name="Chertkov O."/>
            <person name="Pati A."/>
            <person name="Chen A."/>
            <person name="Palaniappan K."/>
            <person name="Land M."/>
            <person name="Hauser L."/>
            <person name="Chang Y.J."/>
            <person name="Jeffries C.D."/>
            <person name="Saunders E."/>
            <person name="Brettin T."/>
            <person name="Detter J.C."/>
            <person name="Chain P."/>
            <person name="Eichinger K."/>
            <person name="Huber H."/>
            <person name="Spring S."/>
            <person name="Rohde M."/>
            <person name="Goker M."/>
            <person name="Wirth R."/>
            <person name="Woyke T."/>
            <person name="Bristow J."/>
            <person name="Eisen J.A."/>
            <person name="Markowitz V."/>
            <person name="Hugenholtz P."/>
            <person name="Kyrpides N.C."/>
            <person name="Klenk H.P."/>
        </authorList>
    </citation>
    <scope>NUCLEOTIDE SEQUENCE [LARGE SCALE GENOMIC DNA]</scope>
    <source>
        <strain evidence="17">DSM 5631 / JCM 9629 / NBRC 100127 / Av18</strain>
    </source>
</reference>
<dbReference type="Proteomes" id="UP000001901">
    <property type="component" value="Chromosome"/>
</dbReference>
<evidence type="ECO:0000256" key="5">
    <source>
        <dbReference type="ARBA" id="ARBA00011820"/>
    </source>
</evidence>
<dbReference type="PANTHER" id="PTHR38341">
    <property type="entry name" value="FRUCTOSE-1,6-BISPHOSPHATE ALDOLASE/PHOSPHATASE"/>
    <property type="match status" value="1"/>
</dbReference>
<dbReference type="OrthoDB" id="5829at2157"/>
<feature type="binding site" description="in other chain" evidence="15">
    <location>
        <position position="354"/>
    </location>
    <ligand>
        <name>beta-D-fructose 1,6-bisphosphate</name>
        <dbReference type="ChEBI" id="CHEBI:32966"/>
        <note>ligand shared between dimeric partners</note>
    </ligand>
</feature>
<gene>
    <name evidence="15" type="primary">fbp</name>
    <name evidence="16" type="ordered locus">Arcpr_1256</name>
</gene>
<feature type="active site" description="Schiff-base intermediate with DHAP; for FBP aldolase activity" evidence="15">
    <location>
        <position position="238"/>
    </location>
</feature>
<feature type="binding site" evidence="15">
    <location>
        <position position="20"/>
    </location>
    <ligand>
        <name>dihydroxyacetone phosphate</name>
        <dbReference type="ChEBI" id="CHEBI:57642"/>
    </ligand>
</feature>
<dbReference type="AlphaFoldDB" id="D2RDW4"/>
<comment type="domain">
    <text evidence="15">Consists of a single catalytic domain, but remodels its active-site architecture via a large structural change to exhibit dual activities.</text>
</comment>
<feature type="binding site" description="in other chain" evidence="15">
    <location>
        <position position="272"/>
    </location>
    <ligand>
        <name>beta-D-fructose 1,6-bisphosphate</name>
        <dbReference type="ChEBI" id="CHEBI:32966"/>
        <note>ligand shared between dimeric partners</note>
    </ligand>
</feature>
<evidence type="ECO:0000313" key="17">
    <source>
        <dbReference type="Proteomes" id="UP000001901"/>
    </source>
</evidence>
<feature type="binding site" description="in other chain" evidence="15">
    <location>
        <position position="134"/>
    </location>
    <ligand>
        <name>beta-D-fructose 1,6-bisphosphate</name>
        <dbReference type="ChEBI" id="CHEBI:32966"/>
        <note>ligand shared between dimeric partners</note>
    </ligand>
</feature>
<comment type="catalytic activity">
    <reaction evidence="15">
        <text>beta-D-fructose 1,6-bisphosphate = D-glyceraldehyde 3-phosphate + dihydroxyacetone phosphate</text>
        <dbReference type="Rhea" id="RHEA:14729"/>
        <dbReference type="ChEBI" id="CHEBI:32966"/>
        <dbReference type="ChEBI" id="CHEBI:57642"/>
        <dbReference type="ChEBI" id="CHEBI:59776"/>
        <dbReference type="EC" id="4.1.2.13"/>
    </reaction>
</comment>
<accession>D2RDW4</accession>
<feature type="binding site" evidence="15">
    <location>
        <position position="96"/>
    </location>
    <ligand>
        <name>Mg(2+)</name>
        <dbReference type="ChEBI" id="CHEBI:18420"/>
        <label>1</label>
    </ligand>
</feature>
<dbReference type="InterPro" id="IPR036076">
    <property type="entry name" value="FBPase_V_sf"/>
</dbReference>
<evidence type="ECO:0000256" key="12">
    <source>
        <dbReference type="ARBA" id="ARBA00023239"/>
    </source>
</evidence>
<proteinExistence type="inferred from homology"/>
<comment type="subunit">
    <text evidence="5 15">Homooctamer; dimer of tetramers.</text>
</comment>
<evidence type="ECO:0000256" key="14">
    <source>
        <dbReference type="ARBA" id="ARBA00023277"/>
    </source>
</evidence>
<feature type="binding site" description="in other chain" evidence="15">
    <location>
        <position position="293"/>
    </location>
    <ligand>
        <name>beta-D-fructose 1,6-bisphosphate</name>
        <dbReference type="ChEBI" id="CHEBI:32966"/>
        <note>ligand shared between dimeric partners</note>
    </ligand>
</feature>
<feature type="binding site" evidence="15">
    <location>
        <position position="20"/>
    </location>
    <ligand>
        <name>Mg(2+)</name>
        <dbReference type="ChEBI" id="CHEBI:18420"/>
        <label>1</label>
    </ligand>
</feature>
<evidence type="ECO:0000256" key="7">
    <source>
        <dbReference type="ARBA" id="ARBA00018635"/>
    </source>
</evidence>
<dbReference type="HAMAP" id="MF_02067">
    <property type="entry name" value="FBP_aldolase_phosphatase"/>
    <property type="match status" value="1"/>
</dbReference>
<dbReference type="NCBIfam" id="NF041126">
    <property type="entry name" value="FBP_aldo_phos"/>
    <property type="match status" value="1"/>
</dbReference>
<feature type="binding site" evidence="15">
    <location>
        <position position="133"/>
    </location>
    <ligand>
        <name>Mg(2+)</name>
        <dbReference type="ChEBI" id="CHEBI:18420"/>
        <label>2</label>
    </ligand>
</feature>